<evidence type="ECO:0000313" key="3">
    <source>
        <dbReference type="EMBL" id="KAG5180180.1"/>
    </source>
</evidence>
<dbReference type="SUPFAM" id="SSF52833">
    <property type="entry name" value="Thioredoxin-like"/>
    <property type="match status" value="1"/>
</dbReference>
<dbReference type="GO" id="GO:0004364">
    <property type="term" value="F:glutathione transferase activity"/>
    <property type="evidence" value="ECO:0007669"/>
    <property type="project" value="TreeGrafter"/>
</dbReference>
<protein>
    <recommendedName>
        <fullName evidence="5">Glutathione S-transferase</fullName>
    </recommendedName>
</protein>
<dbReference type="InterPro" id="IPR050213">
    <property type="entry name" value="GST_superfamily"/>
</dbReference>
<dbReference type="Pfam" id="PF13409">
    <property type="entry name" value="GST_N_2"/>
    <property type="match status" value="1"/>
</dbReference>
<dbReference type="InterPro" id="IPR004046">
    <property type="entry name" value="GST_C"/>
</dbReference>
<accession>A0A835YRP1</accession>
<proteinExistence type="predicted"/>
<dbReference type="EMBL" id="JAFCMP010000412">
    <property type="protein sequence ID" value="KAG5180180.1"/>
    <property type="molecule type" value="Genomic_DNA"/>
</dbReference>
<dbReference type="AlphaFoldDB" id="A0A835YRP1"/>
<evidence type="ECO:0008006" key="5">
    <source>
        <dbReference type="Google" id="ProtNLM"/>
    </source>
</evidence>
<dbReference type="PROSITE" id="PS50404">
    <property type="entry name" value="GST_NTER"/>
    <property type="match status" value="1"/>
</dbReference>
<name>A0A835YRP1_9STRA</name>
<dbReference type="PANTHER" id="PTHR11571:SF252">
    <property type="entry name" value="GLUTATHIONE S-TRANSFERASE"/>
    <property type="match status" value="1"/>
</dbReference>
<dbReference type="InterPro" id="IPR040079">
    <property type="entry name" value="Glutathione_S-Trfase"/>
</dbReference>
<dbReference type="Gene3D" id="1.20.1050.10">
    <property type="match status" value="1"/>
</dbReference>
<dbReference type="Proteomes" id="UP000664859">
    <property type="component" value="Unassembled WGS sequence"/>
</dbReference>
<gene>
    <name evidence="3" type="ORF">JKP88DRAFT_279880</name>
</gene>
<evidence type="ECO:0000259" key="1">
    <source>
        <dbReference type="PROSITE" id="PS50404"/>
    </source>
</evidence>
<feature type="domain" description="GST C-terminal" evidence="2">
    <location>
        <begin position="93"/>
        <end position="230"/>
    </location>
</feature>
<evidence type="ECO:0000259" key="2">
    <source>
        <dbReference type="PROSITE" id="PS50405"/>
    </source>
</evidence>
<dbReference type="SFLD" id="SFLDS00019">
    <property type="entry name" value="Glutathione_Transferase_(cytos"/>
    <property type="match status" value="1"/>
</dbReference>
<keyword evidence="4" id="KW-1185">Reference proteome</keyword>
<dbReference type="InterPro" id="IPR036249">
    <property type="entry name" value="Thioredoxin-like_sf"/>
</dbReference>
<dbReference type="InterPro" id="IPR004045">
    <property type="entry name" value="Glutathione_S-Trfase_N"/>
</dbReference>
<dbReference type="Gene3D" id="3.40.30.10">
    <property type="entry name" value="Glutaredoxin"/>
    <property type="match status" value="1"/>
</dbReference>
<organism evidence="3 4">
    <name type="scientific">Tribonema minus</name>
    <dbReference type="NCBI Taxonomy" id="303371"/>
    <lineage>
        <taxon>Eukaryota</taxon>
        <taxon>Sar</taxon>
        <taxon>Stramenopiles</taxon>
        <taxon>Ochrophyta</taxon>
        <taxon>PX clade</taxon>
        <taxon>Xanthophyceae</taxon>
        <taxon>Tribonematales</taxon>
        <taxon>Tribonemataceae</taxon>
        <taxon>Tribonema</taxon>
    </lineage>
</organism>
<sequence length="230" mass="24800">MTPKYTLHYFNFTGRAEPVRLALAICGVPFTDKRITRDELMAGKASGFLPYGTVPILEVEMEDGKKDVIAETAAIMAYIVAAHGAAAGMARTDPLDIARVEEIRSAADGMFARIAATMSEKDEAKKMAVRAELAATVIPRKLAVRAELAITVIPKTLAAIDARLRPDGHVCGDTLTSADLILDGIVAWLALGVLDGIPTTLVAPYANVERCRANVRAHPRVREWYASKQA</sequence>
<dbReference type="PROSITE" id="PS50405">
    <property type="entry name" value="GST_CTER"/>
    <property type="match status" value="1"/>
</dbReference>
<evidence type="ECO:0000313" key="4">
    <source>
        <dbReference type="Proteomes" id="UP000664859"/>
    </source>
</evidence>
<dbReference type="PANTHER" id="PTHR11571">
    <property type="entry name" value="GLUTATHIONE S-TRANSFERASE"/>
    <property type="match status" value="1"/>
</dbReference>
<dbReference type="CDD" id="cd03039">
    <property type="entry name" value="GST_N_Sigma_like"/>
    <property type="match status" value="1"/>
</dbReference>
<dbReference type="InterPro" id="IPR036282">
    <property type="entry name" value="Glutathione-S-Trfase_C_sf"/>
</dbReference>
<dbReference type="OrthoDB" id="420389at2759"/>
<dbReference type="InterPro" id="IPR010987">
    <property type="entry name" value="Glutathione-S-Trfase_C-like"/>
</dbReference>
<dbReference type="Pfam" id="PF14497">
    <property type="entry name" value="GST_C_3"/>
    <property type="match status" value="1"/>
</dbReference>
<dbReference type="GO" id="GO:0006749">
    <property type="term" value="P:glutathione metabolic process"/>
    <property type="evidence" value="ECO:0007669"/>
    <property type="project" value="TreeGrafter"/>
</dbReference>
<dbReference type="SUPFAM" id="SSF47616">
    <property type="entry name" value="GST C-terminal domain-like"/>
    <property type="match status" value="1"/>
</dbReference>
<reference evidence="3" key="1">
    <citation type="submission" date="2021-02" db="EMBL/GenBank/DDBJ databases">
        <title>First Annotated Genome of the Yellow-green Alga Tribonema minus.</title>
        <authorList>
            <person name="Mahan K.M."/>
        </authorList>
    </citation>
    <scope>NUCLEOTIDE SEQUENCE</scope>
    <source>
        <strain evidence="3">UTEX B ZZ1240</strain>
    </source>
</reference>
<feature type="domain" description="GST N-terminal" evidence="1">
    <location>
        <begin position="3"/>
        <end position="87"/>
    </location>
</feature>
<comment type="caution">
    <text evidence="3">The sequence shown here is derived from an EMBL/GenBank/DDBJ whole genome shotgun (WGS) entry which is preliminary data.</text>
</comment>